<evidence type="ECO:0000313" key="1">
    <source>
        <dbReference type="EMBL" id="OOF83517.1"/>
    </source>
</evidence>
<accession>A0A1V3L0P7</accession>
<dbReference type="Proteomes" id="UP000189549">
    <property type="component" value="Unassembled WGS sequence"/>
</dbReference>
<organism evidence="1 2">
    <name type="scientific">Rodentibacter ratti</name>
    <dbReference type="NCBI Taxonomy" id="1906745"/>
    <lineage>
        <taxon>Bacteria</taxon>
        <taxon>Pseudomonadati</taxon>
        <taxon>Pseudomonadota</taxon>
        <taxon>Gammaproteobacteria</taxon>
        <taxon>Pasteurellales</taxon>
        <taxon>Pasteurellaceae</taxon>
        <taxon>Rodentibacter</taxon>
    </lineage>
</organism>
<dbReference type="RefSeq" id="WP_077476892.1">
    <property type="nucleotide sequence ID" value="NZ_MLAH01000062.1"/>
</dbReference>
<proteinExistence type="predicted"/>
<gene>
    <name evidence="1" type="ORF">BKG93_09875</name>
</gene>
<protein>
    <submittedName>
        <fullName evidence="1">Uncharacterized protein</fullName>
    </submittedName>
</protein>
<reference evidence="1 2" key="1">
    <citation type="submission" date="2016-10" db="EMBL/GenBank/DDBJ databases">
        <title>Rodentibacter gen. nov. and new species.</title>
        <authorList>
            <person name="Christensen H."/>
        </authorList>
    </citation>
    <scope>NUCLEOTIDE SEQUENCE [LARGE SCALE GENOMIC DNA]</scope>
    <source>
        <strain evidence="1 2">Ppn157</strain>
    </source>
</reference>
<sequence length="86" mass="9919">MIKFNLEQALQGAPVRLNNGFKAYIFADVSNLAPGDLYPLMGGYAYEVRTFNGEPRKFVFGELRWTEKGENDRLNTHFNIQGMWED</sequence>
<evidence type="ECO:0000313" key="2">
    <source>
        <dbReference type="Proteomes" id="UP000189549"/>
    </source>
</evidence>
<name>A0A1V3L0P7_9PAST</name>
<dbReference type="AlphaFoldDB" id="A0A1V3L0P7"/>
<dbReference type="EMBL" id="MLAH01000062">
    <property type="protein sequence ID" value="OOF83517.1"/>
    <property type="molecule type" value="Genomic_DNA"/>
</dbReference>
<comment type="caution">
    <text evidence="1">The sequence shown here is derived from an EMBL/GenBank/DDBJ whole genome shotgun (WGS) entry which is preliminary data.</text>
</comment>